<protein>
    <submittedName>
        <fullName evidence="2 3">Uncharacterized protein</fullName>
    </submittedName>
</protein>
<evidence type="ECO:0000313" key="4">
    <source>
        <dbReference type="Proteomes" id="UP000030765"/>
    </source>
</evidence>
<dbReference type="Proteomes" id="UP000030765">
    <property type="component" value="Unassembled WGS sequence"/>
</dbReference>
<evidence type="ECO:0000256" key="1">
    <source>
        <dbReference type="SAM" id="MobiDB-lite"/>
    </source>
</evidence>
<keyword evidence="4" id="KW-1185">Reference proteome</keyword>
<evidence type="ECO:0000313" key="3">
    <source>
        <dbReference type="EnsemblMetazoa" id="ASIC019381-PA"/>
    </source>
</evidence>
<feature type="compositionally biased region" description="Basic residues" evidence="1">
    <location>
        <begin position="151"/>
        <end position="161"/>
    </location>
</feature>
<gene>
    <name evidence="2" type="ORF">ZHAS_00019381</name>
</gene>
<reference evidence="3" key="2">
    <citation type="submission" date="2020-05" db="UniProtKB">
        <authorList>
            <consortium name="EnsemblMetazoa"/>
        </authorList>
    </citation>
    <scope>IDENTIFICATION</scope>
</reference>
<evidence type="ECO:0000313" key="2">
    <source>
        <dbReference type="EMBL" id="KFB51327.1"/>
    </source>
</evidence>
<feature type="region of interest" description="Disordered" evidence="1">
    <location>
        <begin position="117"/>
        <end position="161"/>
    </location>
</feature>
<dbReference type="EMBL" id="KE525351">
    <property type="protein sequence ID" value="KFB51327.1"/>
    <property type="molecule type" value="Genomic_DNA"/>
</dbReference>
<sequence length="161" mass="17791">MNATASDDSGKAGQCGSDRQHISVAIRLLESRPVLNKKKYPLNSPTPPPSGRPLFSDFAIFFSALDGDGAYCPGPGVGLPHRFGNAFHRCKKYTRETRDFRLCSSCQLVIEDVRNRFPPEAPRRPPPGTRWMSSGIAPERKTSFTPPRPVGKLHPRHPLGE</sequence>
<reference evidence="2 4" key="1">
    <citation type="journal article" date="2014" name="BMC Genomics">
        <title>Genome sequence of Anopheles sinensis provides insight into genetics basis of mosquito competence for malaria parasites.</title>
        <authorList>
            <person name="Zhou D."/>
            <person name="Zhang D."/>
            <person name="Ding G."/>
            <person name="Shi L."/>
            <person name="Hou Q."/>
            <person name="Ye Y."/>
            <person name="Xu Y."/>
            <person name="Zhou H."/>
            <person name="Xiong C."/>
            <person name="Li S."/>
            <person name="Yu J."/>
            <person name="Hong S."/>
            <person name="Yu X."/>
            <person name="Zou P."/>
            <person name="Chen C."/>
            <person name="Chang X."/>
            <person name="Wang W."/>
            <person name="Lv Y."/>
            <person name="Sun Y."/>
            <person name="Ma L."/>
            <person name="Shen B."/>
            <person name="Zhu C."/>
        </authorList>
    </citation>
    <scope>NUCLEOTIDE SEQUENCE [LARGE SCALE GENOMIC DNA]</scope>
</reference>
<name>A0A084WM83_ANOSI</name>
<dbReference type="EnsemblMetazoa" id="ASIC019381-RA">
    <property type="protein sequence ID" value="ASIC019381-PA"/>
    <property type="gene ID" value="ASIC019381"/>
</dbReference>
<proteinExistence type="predicted"/>
<dbReference type="EMBL" id="ATLV01024392">
    <property type="status" value="NOT_ANNOTATED_CDS"/>
    <property type="molecule type" value="Genomic_DNA"/>
</dbReference>
<organism evidence="2">
    <name type="scientific">Anopheles sinensis</name>
    <name type="common">Mosquito</name>
    <dbReference type="NCBI Taxonomy" id="74873"/>
    <lineage>
        <taxon>Eukaryota</taxon>
        <taxon>Metazoa</taxon>
        <taxon>Ecdysozoa</taxon>
        <taxon>Arthropoda</taxon>
        <taxon>Hexapoda</taxon>
        <taxon>Insecta</taxon>
        <taxon>Pterygota</taxon>
        <taxon>Neoptera</taxon>
        <taxon>Endopterygota</taxon>
        <taxon>Diptera</taxon>
        <taxon>Nematocera</taxon>
        <taxon>Culicoidea</taxon>
        <taxon>Culicidae</taxon>
        <taxon>Anophelinae</taxon>
        <taxon>Anopheles</taxon>
    </lineage>
</organism>
<dbReference type="AlphaFoldDB" id="A0A084WM83"/>
<dbReference type="VEuPathDB" id="VectorBase:ASIC019381"/>
<accession>A0A084WM83</accession>